<dbReference type="EMBL" id="JBHEZZ010000012">
    <property type="protein sequence ID" value="MFC1403854.1"/>
    <property type="molecule type" value="Genomic_DNA"/>
</dbReference>
<dbReference type="RefSeq" id="WP_030252317.1">
    <property type="nucleotide sequence ID" value="NZ_JBHEZZ010000012.1"/>
</dbReference>
<evidence type="ECO:0000256" key="3">
    <source>
        <dbReference type="ARBA" id="ARBA00022475"/>
    </source>
</evidence>
<feature type="transmembrane region" description="Helical" evidence="8">
    <location>
        <begin position="286"/>
        <end position="305"/>
    </location>
</feature>
<feature type="transmembrane region" description="Helical" evidence="8">
    <location>
        <begin position="151"/>
        <end position="169"/>
    </location>
</feature>
<feature type="transmembrane region" description="Helical" evidence="8">
    <location>
        <begin position="247"/>
        <end position="265"/>
    </location>
</feature>
<comment type="subcellular location">
    <subcellularLocation>
        <location evidence="1">Cell membrane</location>
        <topology evidence="1">Multi-pass membrane protein</topology>
    </subcellularLocation>
</comment>
<feature type="transmembrane region" description="Helical" evidence="8">
    <location>
        <begin position="317"/>
        <end position="335"/>
    </location>
</feature>
<sequence>MSRITALLPRRDARPADDSAAGFDRRLTPPLVLGSLLNPVNSSMIAVTLVPIGAAFGAPPSTTLWLVSALYLATAVGQPAVGRLVDRYGARPVYLAGTALVGIAGLLGALAPSLGLLIVARVLLGLGTCAAYPAAMHLVRSEAARTGLSTPAGILTALSVAAQASSAIGPTLGGLLIGVGGWRTVFAVNIPLSLACLVMGRRRLPAIPPERPSDGGRSGLDLAGMALFSAAMTAALLFLMAPQTSSWYLLLIAAVAAAALVARELRVNDPFLDLRMLAANGPLLVTYARHALTCTVSYSVLYGFTQWLEQGRGLGESAAGLVLLPMSLVAIGVATATGRRKGIRAKLVVGSTAMAVGSALLLLLGPHTPAWALIGVVLVYGVPQGLNSLANQNALYHQAPADRIGTASGLLRTFQYSGAMLASAVIAAVFTTGATSAGLHVLALVMLGCALLLLAASVLDRSLGRAGGTAPARS</sequence>
<feature type="transmembrane region" description="Helical" evidence="8">
    <location>
        <begin position="93"/>
        <end position="112"/>
    </location>
</feature>
<keyword evidence="6 8" id="KW-0472">Membrane</keyword>
<evidence type="ECO:0000256" key="7">
    <source>
        <dbReference type="ARBA" id="ARBA00023251"/>
    </source>
</evidence>
<evidence type="ECO:0000259" key="9">
    <source>
        <dbReference type="PROSITE" id="PS50850"/>
    </source>
</evidence>
<dbReference type="Proteomes" id="UP001592528">
    <property type="component" value="Unassembled WGS sequence"/>
</dbReference>
<dbReference type="PROSITE" id="PS50850">
    <property type="entry name" value="MFS"/>
    <property type="match status" value="1"/>
</dbReference>
<evidence type="ECO:0000256" key="2">
    <source>
        <dbReference type="ARBA" id="ARBA00022448"/>
    </source>
</evidence>
<dbReference type="InterPro" id="IPR036259">
    <property type="entry name" value="MFS_trans_sf"/>
</dbReference>
<dbReference type="Gene3D" id="1.20.1720.10">
    <property type="entry name" value="Multidrug resistance protein D"/>
    <property type="match status" value="1"/>
</dbReference>
<evidence type="ECO:0000313" key="10">
    <source>
        <dbReference type="EMBL" id="MFC1403854.1"/>
    </source>
</evidence>
<dbReference type="InterPro" id="IPR020846">
    <property type="entry name" value="MFS_dom"/>
</dbReference>
<evidence type="ECO:0000256" key="8">
    <source>
        <dbReference type="SAM" id="Phobius"/>
    </source>
</evidence>
<accession>A0ABV6UQW8</accession>
<dbReference type="PANTHER" id="PTHR42718:SF46">
    <property type="entry name" value="BLR6921 PROTEIN"/>
    <property type="match status" value="1"/>
</dbReference>
<dbReference type="SUPFAM" id="SSF103473">
    <property type="entry name" value="MFS general substrate transporter"/>
    <property type="match status" value="1"/>
</dbReference>
<comment type="caution">
    <text evidence="10">The sequence shown here is derived from an EMBL/GenBank/DDBJ whole genome shotgun (WGS) entry which is preliminary data.</text>
</comment>
<organism evidence="10 11">
    <name type="scientific">Streptacidiphilus cavernicola</name>
    <dbReference type="NCBI Taxonomy" id="3342716"/>
    <lineage>
        <taxon>Bacteria</taxon>
        <taxon>Bacillati</taxon>
        <taxon>Actinomycetota</taxon>
        <taxon>Actinomycetes</taxon>
        <taxon>Kitasatosporales</taxon>
        <taxon>Streptomycetaceae</taxon>
        <taxon>Streptacidiphilus</taxon>
    </lineage>
</organism>
<feature type="transmembrane region" description="Helical" evidence="8">
    <location>
        <begin position="370"/>
        <end position="389"/>
    </location>
</feature>
<feature type="transmembrane region" description="Helical" evidence="8">
    <location>
        <begin position="175"/>
        <end position="199"/>
    </location>
</feature>
<keyword evidence="4 8" id="KW-0812">Transmembrane</keyword>
<reference evidence="10 11" key="1">
    <citation type="submission" date="2024-09" db="EMBL/GenBank/DDBJ databases">
        <authorList>
            <person name="Lee S.D."/>
        </authorList>
    </citation>
    <scope>NUCLEOTIDE SEQUENCE [LARGE SCALE GENOMIC DNA]</scope>
    <source>
        <strain evidence="10 11">N1-5</strain>
    </source>
</reference>
<feature type="domain" description="Major facilitator superfamily (MFS) profile" evidence="9">
    <location>
        <begin position="27"/>
        <end position="460"/>
    </location>
</feature>
<feature type="transmembrane region" description="Helical" evidence="8">
    <location>
        <begin position="437"/>
        <end position="459"/>
    </location>
</feature>
<proteinExistence type="predicted"/>
<name>A0ABV6UQW8_9ACTN</name>
<keyword evidence="7" id="KW-0046">Antibiotic resistance</keyword>
<keyword evidence="2" id="KW-0813">Transport</keyword>
<feature type="transmembrane region" description="Helical" evidence="8">
    <location>
        <begin position="62"/>
        <end position="81"/>
    </location>
</feature>
<evidence type="ECO:0000256" key="5">
    <source>
        <dbReference type="ARBA" id="ARBA00022989"/>
    </source>
</evidence>
<dbReference type="Pfam" id="PF07690">
    <property type="entry name" value="MFS_1"/>
    <property type="match status" value="1"/>
</dbReference>
<keyword evidence="11" id="KW-1185">Reference proteome</keyword>
<dbReference type="CDD" id="cd17321">
    <property type="entry name" value="MFS_MMR_MDR_like"/>
    <property type="match status" value="1"/>
</dbReference>
<feature type="transmembrane region" description="Helical" evidence="8">
    <location>
        <begin position="220"/>
        <end position="241"/>
    </location>
</feature>
<dbReference type="PANTHER" id="PTHR42718">
    <property type="entry name" value="MAJOR FACILITATOR SUPERFAMILY MULTIDRUG TRANSPORTER MFSC"/>
    <property type="match status" value="1"/>
</dbReference>
<evidence type="ECO:0000256" key="1">
    <source>
        <dbReference type="ARBA" id="ARBA00004651"/>
    </source>
</evidence>
<protein>
    <submittedName>
        <fullName evidence="10">MFS transporter</fullName>
    </submittedName>
</protein>
<evidence type="ECO:0000313" key="11">
    <source>
        <dbReference type="Proteomes" id="UP001592528"/>
    </source>
</evidence>
<feature type="transmembrane region" description="Helical" evidence="8">
    <location>
        <begin position="118"/>
        <end position="139"/>
    </location>
</feature>
<evidence type="ECO:0000256" key="4">
    <source>
        <dbReference type="ARBA" id="ARBA00022692"/>
    </source>
</evidence>
<feature type="transmembrane region" description="Helical" evidence="8">
    <location>
        <begin position="31"/>
        <end position="56"/>
    </location>
</feature>
<evidence type="ECO:0000256" key="6">
    <source>
        <dbReference type="ARBA" id="ARBA00023136"/>
    </source>
</evidence>
<feature type="transmembrane region" description="Helical" evidence="8">
    <location>
        <begin position="347"/>
        <end position="364"/>
    </location>
</feature>
<keyword evidence="5 8" id="KW-1133">Transmembrane helix</keyword>
<dbReference type="InterPro" id="IPR011701">
    <property type="entry name" value="MFS"/>
</dbReference>
<dbReference type="Gene3D" id="1.20.1250.20">
    <property type="entry name" value="MFS general substrate transporter like domains"/>
    <property type="match status" value="1"/>
</dbReference>
<feature type="transmembrane region" description="Helical" evidence="8">
    <location>
        <begin position="410"/>
        <end position="431"/>
    </location>
</feature>
<keyword evidence="3" id="KW-1003">Cell membrane</keyword>
<gene>
    <name evidence="10" type="ORF">ACEZDJ_21415</name>
</gene>